<dbReference type="InterPro" id="IPR035965">
    <property type="entry name" value="PAS-like_dom_sf"/>
</dbReference>
<sequence>MFLSASSVIIDERHYFAGIGIDITEWKLLHKRLRKYQVLAEKANDAAVRIYGYTYTELLSMTIFNLRNSSTSTKIIEQMDLADKDGIIFDTVYPTRTVFG</sequence>
<dbReference type="AlphaFoldDB" id="A0A1M6F2T0"/>
<evidence type="ECO:0000313" key="1">
    <source>
        <dbReference type="EMBL" id="SHI91992.1"/>
    </source>
</evidence>
<dbReference type="EMBL" id="FQXJ01000029">
    <property type="protein sequence ID" value="SHI91992.1"/>
    <property type="molecule type" value="Genomic_DNA"/>
</dbReference>
<organism evidence="1 2">
    <name type="scientific">Desulfosporosinus lacus DSM 15449</name>
    <dbReference type="NCBI Taxonomy" id="1121420"/>
    <lineage>
        <taxon>Bacteria</taxon>
        <taxon>Bacillati</taxon>
        <taxon>Bacillota</taxon>
        <taxon>Clostridia</taxon>
        <taxon>Eubacteriales</taxon>
        <taxon>Desulfitobacteriaceae</taxon>
        <taxon>Desulfosporosinus</taxon>
    </lineage>
</organism>
<reference evidence="2" key="1">
    <citation type="submission" date="2016-11" db="EMBL/GenBank/DDBJ databases">
        <authorList>
            <person name="Varghese N."/>
            <person name="Submissions S."/>
        </authorList>
    </citation>
    <scope>NUCLEOTIDE SEQUENCE [LARGE SCALE GENOMIC DNA]</scope>
    <source>
        <strain evidence="2">DSM 15449</strain>
    </source>
</reference>
<name>A0A1M6F2T0_9FIRM</name>
<gene>
    <name evidence="1" type="ORF">SAMN02746098_04865</name>
</gene>
<dbReference type="STRING" id="1121420.SAMN02746098_04865"/>
<proteinExistence type="predicted"/>
<evidence type="ECO:0008006" key="3">
    <source>
        <dbReference type="Google" id="ProtNLM"/>
    </source>
</evidence>
<evidence type="ECO:0000313" key="2">
    <source>
        <dbReference type="Proteomes" id="UP000183954"/>
    </source>
</evidence>
<dbReference type="Proteomes" id="UP000183954">
    <property type="component" value="Unassembled WGS sequence"/>
</dbReference>
<accession>A0A1M6F2T0</accession>
<dbReference type="RefSeq" id="WP_073032905.1">
    <property type="nucleotide sequence ID" value="NZ_FQXJ01000029.1"/>
</dbReference>
<dbReference type="SUPFAM" id="SSF55785">
    <property type="entry name" value="PYP-like sensor domain (PAS domain)"/>
    <property type="match status" value="1"/>
</dbReference>
<protein>
    <recommendedName>
        <fullName evidence="3">PAS fold-containing protein</fullName>
    </recommendedName>
</protein>
<keyword evidence="2" id="KW-1185">Reference proteome</keyword>